<dbReference type="EMBL" id="BK033130">
    <property type="protein sequence ID" value="DAE46954.1"/>
    <property type="molecule type" value="Genomic_DNA"/>
</dbReference>
<proteinExistence type="predicted"/>
<protein>
    <submittedName>
        <fullName evidence="1">Uncharacterized protein</fullName>
    </submittedName>
</protein>
<name>A0A8S5RQN6_9CAUD</name>
<sequence>MASRGQSFCSFLLIVNLLSVGKLINEGLHRIGVAFVVNSSLKKTDYSVGVVLRCVLADVSGVKMKSPRNVNAAAVIIAGFLPVGAGGGVELVVEGCPFGGVLGKVKAGGQIVIIGHGAFPFRLAGDIVLCCLHYRLLLACCK</sequence>
<evidence type="ECO:0000313" key="1">
    <source>
        <dbReference type="EMBL" id="DAE46954.1"/>
    </source>
</evidence>
<organism evidence="1">
    <name type="scientific">Ackermannviridae sp</name>
    <dbReference type="NCBI Taxonomy" id="2831612"/>
    <lineage>
        <taxon>Viruses</taxon>
        <taxon>Duplodnaviria</taxon>
        <taxon>Heunggongvirae</taxon>
        <taxon>Uroviricota</taxon>
        <taxon>Caudoviricetes</taxon>
        <taxon>Pantevenvirales</taxon>
        <taxon>Ackermannviridae</taxon>
    </lineage>
</organism>
<accession>A0A8S5RQN6</accession>
<reference evidence="1" key="1">
    <citation type="journal article" date="2021" name="Proc. Natl. Acad. Sci. U.S.A.">
        <title>A Catalog of Tens of Thousands of Viruses from Human Metagenomes Reveals Hidden Associations with Chronic Diseases.</title>
        <authorList>
            <person name="Tisza M.J."/>
            <person name="Buck C.B."/>
        </authorList>
    </citation>
    <scope>NUCLEOTIDE SEQUENCE</scope>
    <source>
        <strain evidence="1">CtuoI59</strain>
    </source>
</reference>